<reference evidence="4 5" key="1">
    <citation type="submission" date="2016-03" db="EMBL/GenBank/DDBJ databases">
        <title>Comparative genomics of Pseudogymnoascus destructans, the fungus causing white-nose syndrome of bats.</title>
        <authorList>
            <person name="Palmer J.M."/>
            <person name="Drees K.P."/>
            <person name="Foster J.T."/>
            <person name="Lindner D.L."/>
        </authorList>
    </citation>
    <scope>NUCLEOTIDE SEQUENCE [LARGE SCALE GENOMIC DNA]</scope>
    <source>
        <strain evidence="4 5">UAMH 10579</strain>
    </source>
</reference>
<dbReference type="CDD" id="cd00180">
    <property type="entry name" value="PKc"/>
    <property type="match status" value="1"/>
</dbReference>
<dbReference type="PANTHER" id="PTHR24359">
    <property type="entry name" value="SERINE/THREONINE-PROTEIN KINASE SBK1"/>
    <property type="match status" value="1"/>
</dbReference>
<dbReference type="SUPFAM" id="SSF53300">
    <property type="entry name" value="vWA-like"/>
    <property type="match status" value="1"/>
</dbReference>
<dbReference type="PROSITE" id="PS50011">
    <property type="entry name" value="PROTEIN_KINASE_DOM"/>
    <property type="match status" value="1"/>
</dbReference>
<accession>A0A1B8GL43</accession>
<dbReference type="PANTHER" id="PTHR24359:SF1">
    <property type="entry name" value="INHIBITOR OF NUCLEAR FACTOR KAPPA-B KINASE EPSILON SUBUNIT HOMOLOG 1-RELATED"/>
    <property type="match status" value="1"/>
</dbReference>
<feature type="compositionally biased region" description="Polar residues" evidence="1">
    <location>
        <begin position="977"/>
        <end position="990"/>
    </location>
</feature>
<protein>
    <recommendedName>
        <fullName evidence="6">Protein kinase domain-containing protein</fullName>
    </recommendedName>
</protein>
<dbReference type="EMBL" id="KV460227">
    <property type="protein sequence ID" value="OBT96562.1"/>
    <property type="molecule type" value="Genomic_DNA"/>
</dbReference>
<dbReference type="Pfam" id="PF00069">
    <property type="entry name" value="Pkinase"/>
    <property type="match status" value="1"/>
</dbReference>
<feature type="compositionally biased region" description="Basic and acidic residues" evidence="1">
    <location>
        <begin position="452"/>
        <end position="471"/>
    </location>
</feature>
<dbReference type="RefSeq" id="XP_018130295.1">
    <property type="nucleotide sequence ID" value="XM_018274767.2"/>
</dbReference>
<keyword evidence="5" id="KW-1185">Reference proteome</keyword>
<dbReference type="OrthoDB" id="5986190at2759"/>
<feature type="region of interest" description="Disordered" evidence="1">
    <location>
        <begin position="975"/>
        <end position="1008"/>
    </location>
</feature>
<evidence type="ECO:0000259" key="3">
    <source>
        <dbReference type="PROSITE" id="PS50234"/>
    </source>
</evidence>
<dbReference type="STRING" id="342668.A0A1B8GL43"/>
<evidence type="ECO:0008006" key="6">
    <source>
        <dbReference type="Google" id="ProtNLM"/>
    </source>
</evidence>
<evidence type="ECO:0000313" key="5">
    <source>
        <dbReference type="Proteomes" id="UP000091956"/>
    </source>
</evidence>
<feature type="domain" description="Protein kinase" evidence="2">
    <location>
        <begin position="169"/>
        <end position="531"/>
    </location>
</feature>
<feature type="region of interest" description="Disordered" evidence="1">
    <location>
        <begin position="450"/>
        <end position="471"/>
    </location>
</feature>
<dbReference type="GO" id="GO:0005524">
    <property type="term" value="F:ATP binding"/>
    <property type="evidence" value="ECO:0007669"/>
    <property type="project" value="InterPro"/>
</dbReference>
<dbReference type="InterPro" id="IPR002035">
    <property type="entry name" value="VWF_A"/>
</dbReference>
<gene>
    <name evidence="4" type="ORF">VE01_05302</name>
</gene>
<dbReference type="GeneID" id="28838688"/>
<organism evidence="4 5">
    <name type="scientific">Pseudogymnoascus verrucosus</name>
    <dbReference type="NCBI Taxonomy" id="342668"/>
    <lineage>
        <taxon>Eukaryota</taxon>
        <taxon>Fungi</taxon>
        <taxon>Dikarya</taxon>
        <taxon>Ascomycota</taxon>
        <taxon>Pezizomycotina</taxon>
        <taxon>Leotiomycetes</taxon>
        <taxon>Thelebolales</taxon>
        <taxon>Thelebolaceae</taxon>
        <taxon>Pseudogymnoascus</taxon>
    </lineage>
</organism>
<evidence type="ECO:0000259" key="2">
    <source>
        <dbReference type="PROSITE" id="PS50011"/>
    </source>
</evidence>
<dbReference type="InterPro" id="IPR011009">
    <property type="entry name" value="Kinase-like_dom_sf"/>
</dbReference>
<evidence type="ECO:0000256" key="1">
    <source>
        <dbReference type="SAM" id="MobiDB-lite"/>
    </source>
</evidence>
<reference evidence="5" key="2">
    <citation type="journal article" date="2018" name="Nat. Commun.">
        <title>Extreme sensitivity to ultraviolet light in the fungal pathogen causing white-nose syndrome of bats.</title>
        <authorList>
            <person name="Palmer J.M."/>
            <person name="Drees K.P."/>
            <person name="Foster J.T."/>
            <person name="Lindner D.L."/>
        </authorList>
    </citation>
    <scope>NUCLEOTIDE SEQUENCE [LARGE SCALE GENOMIC DNA]</scope>
    <source>
        <strain evidence="5">UAMH 10579</strain>
    </source>
</reference>
<evidence type="ECO:0000313" key="4">
    <source>
        <dbReference type="EMBL" id="OBT96562.1"/>
    </source>
</evidence>
<proteinExistence type="predicted"/>
<dbReference type="PROSITE" id="PS50234">
    <property type="entry name" value="VWFA"/>
    <property type="match status" value="1"/>
</dbReference>
<dbReference type="InterPro" id="IPR000719">
    <property type="entry name" value="Prot_kinase_dom"/>
</dbReference>
<dbReference type="Gene3D" id="1.10.510.10">
    <property type="entry name" value="Transferase(Phosphotransferase) domain 1"/>
    <property type="match status" value="1"/>
</dbReference>
<dbReference type="InterPro" id="IPR036465">
    <property type="entry name" value="vWFA_dom_sf"/>
</dbReference>
<dbReference type="GO" id="GO:0004674">
    <property type="term" value="F:protein serine/threonine kinase activity"/>
    <property type="evidence" value="ECO:0007669"/>
    <property type="project" value="TreeGrafter"/>
</dbReference>
<sequence length="1008" mass="114983">MDNLPLDHSSAIADFRAARKKYTQKAACGRNYVLVKKLKLWLESNGTDGRSQASHLLDFAYRKRSRHRPVLPISRDVLSDKRNGCLLVFCILLELDCGHLIDEFWRQDICDKHLPINLHSLQEKAATMVTSDSNSLANGFNNLQWQFCPTTFELRRGRKLVVDHILPFYRKEKINDKGATAQLWQIEVAEEFVDPNLARAVAKDGNYNDPNDDIGQRYHFAIKTFDEGKRDLFKNEKEAFLALRDHPGMIQYLGDYEHVEIRQSSSPQIITPGGTLETGTIKANTSNIILEYGDHDLDEYFMEFVPPVFQSEIKSFWECLFDVADAVKHIHHLKVNTEGRTQEFNGWHADIKPDNILIVQGKFKLADPGFATFVKKKNTETEPKKVVAGGTETYSAPERRYSSSGTREGAVSQTIDIWSLGCVFSIAATWVVLGHEGIRQFTRLRQRSIRNSSEEQAAHRTRPHPDLDHFHNGKEVLPDVLSWHAYLRSVLRKSDTITSSVLDLIDKDMFVGDAGCRIKATELCKKLHDIKSHMQTETRALPKAIMEALLEVDEAPPKESMASTTHELTMPKESPTIVDKRQAQKSALLGAPLKMTARRSEYLKSELSNSYVNFQTDDEYPEISITVPSSHKPVTQKVNEEPRPLNRRNSRIQEENISTRKDAEAPLSPRYMQIGSFATTMQRPVNRKRRTNPPQDIFQAREEVKSRTKMRLFGRKTTKDELLSRHFSNRDIKFLVDNAESMSRYWANAKFLLETLILKAIGQDDNGMDLSFTFGNISVQNSNVVSKFTDAMDDQEARPRDHLHTDMKGSLGDIFYEYFQVAKKRGSWSKNLTLIVLTDGKWDGMEDKNGVDTMIIEFGNQVQKIFGNLKHRPVSIEFIQFGHDPNATSRLRRLDDDLVYSGIPDIVDFEHCSGDVNKMLLGSFVEEYDDDEEPATMSIISELDGVPLTETPLQQPTNYFPTSSTAETGLFELATRQPISSQVRRNTATAEPQREQFTRSSRHSYHPR</sequence>
<dbReference type="SUPFAM" id="SSF56112">
    <property type="entry name" value="Protein kinase-like (PK-like)"/>
    <property type="match status" value="1"/>
</dbReference>
<dbReference type="Proteomes" id="UP000091956">
    <property type="component" value="Unassembled WGS sequence"/>
</dbReference>
<name>A0A1B8GL43_9PEZI</name>
<feature type="domain" description="VWFA" evidence="3">
    <location>
        <begin position="731"/>
        <end position="924"/>
    </location>
</feature>
<dbReference type="SMART" id="SM00220">
    <property type="entry name" value="S_TKc"/>
    <property type="match status" value="1"/>
</dbReference>
<dbReference type="AlphaFoldDB" id="A0A1B8GL43"/>